<dbReference type="Pfam" id="PF13180">
    <property type="entry name" value="PDZ_2"/>
    <property type="match status" value="1"/>
</dbReference>
<dbReference type="HOGENOM" id="CLU_020120_1_1_0"/>
<dbReference type="EMBL" id="DF820475">
    <property type="protein sequence ID" value="GAK60924.1"/>
    <property type="molecule type" value="Genomic_DNA"/>
</dbReference>
<evidence type="ECO:0000313" key="17">
    <source>
        <dbReference type="EMBL" id="GAK60924.1"/>
    </source>
</evidence>
<dbReference type="EC" id="3.4.21.107" evidence="4"/>
<dbReference type="Pfam" id="PF17820">
    <property type="entry name" value="PDZ_6"/>
    <property type="match status" value="1"/>
</dbReference>
<sequence length="491" mass="52544">MKSAKFVRNFMLGITGSVLAVIVVFTLFNALGQMAVAQNQSAIVNPIPVKSQSTGQFQGLSQTFRDVAKAVSPAVVYISTEQTMQMSEQYQQFFNDEFFRRFFGVPEQREYKQHALGSGFIVEPDGYILTNNHVVEHADKIRVTLPDKREFDAKVVGTDPKSDVAVIKIDGKDLPVAPLGDSAAAAVGDWVLAIGTPFGLSQTVTAGIISAEGRANIGIVDYEDFIQTDAAINPGNSGGPLVNINGEVIGINTAIFSQSGGYQGIGFAIPINMAKHIMQSLMTHGKVVRGWLGVMIQPLTPEIAKSFGLKEATGALVGDVTKDSPADKAGIKRGDVIIALNGQAVDTPTTLRNLVAQTEIQKSVPVTIIRNGAEQTLQVSIGEQPASSQAEAATSEIEDQFGLKVQELTADIAKQLGYMDEKGVVIVAVKAGSPAQEIGLRPGDLIKEINRQPITSLADYQKVMAGLEKDQGLLLLVRRGDNTYYVVVEGE</sequence>
<dbReference type="InterPro" id="IPR009003">
    <property type="entry name" value="Peptidase_S1_PA"/>
</dbReference>
<dbReference type="FunFam" id="2.30.42.10:FF:000037">
    <property type="entry name" value="Periplasmic serine endoprotease DegP-like"/>
    <property type="match status" value="1"/>
</dbReference>
<feature type="active site" description="Charge relay system" evidence="14">
    <location>
        <position position="237"/>
    </location>
</feature>
<dbReference type="GO" id="GO:0006508">
    <property type="term" value="P:proteolysis"/>
    <property type="evidence" value="ECO:0007669"/>
    <property type="project" value="UniProtKB-KW"/>
</dbReference>
<dbReference type="InterPro" id="IPR011782">
    <property type="entry name" value="Pept_S1C_Do"/>
</dbReference>
<dbReference type="SUPFAM" id="SSF50156">
    <property type="entry name" value="PDZ domain-like"/>
    <property type="match status" value="2"/>
</dbReference>
<feature type="binding site" evidence="15">
    <location>
        <begin position="235"/>
        <end position="237"/>
    </location>
    <ligand>
        <name>substrate</name>
    </ligand>
</feature>
<dbReference type="Gene3D" id="2.30.42.10">
    <property type="match status" value="2"/>
</dbReference>
<organism evidence="17">
    <name type="scientific">Vecturithrix granuli</name>
    <dbReference type="NCBI Taxonomy" id="1499967"/>
    <lineage>
        <taxon>Bacteria</taxon>
        <taxon>Candidatus Moduliflexota</taxon>
        <taxon>Candidatus Vecturitrichia</taxon>
        <taxon>Candidatus Vecturitrichales</taxon>
        <taxon>Candidatus Vecturitrichaceae</taxon>
        <taxon>Candidatus Vecturithrix</taxon>
    </lineage>
</organism>
<dbReference type="PRINTS" id="PR00834">
    <property type="entry name" value="PROTEASES2C"/>
</dbReference>
<evidence type="ECO:0000256" key="14">
    <source>
        <dbReference type="PIRSR" id="PIRSR611782-1"/>
    </source>
</evidence>
<evidence type="ECO:0000256" key="6">
    <source>
        <dbReference type="ARBA" id="ARBA00022670"/>
    </source>
</evidence>
<dbReference type="FunFam" id="2.40.10.120:FF:000007">
    <property type="entry name" value="Periplasmic serine endoprotease DegP-like"/>
    <property type="match status" value="1"/>
</dbReference>
<feature type="binding site" evidence="15">
    <location>
        <position position="81"/>
    </location>
    <ligand>
        <name>substrate</name>
    </ligand>
</feature>
<keyword evidence="8" id="KW-0677">Repeat</keyword>
<gene>
    <name evidence="17" type="ORF">U27_00822</name>
</gene>
<evidence type="ECO:0000256" key="3">
    <source>
        <dbReference type="ARBA" id="ARBA00010541"/>
    </source>
</evidence>
<dbReference type="InterPro" id="IPR001478">
    <property type="entry name" value="PDZ"/>
</dbReference>
<protein>
    <recommendedName>
        <fullName evidence="5">Probable periplasmic serine endoprotease DegP-like</fullName>
        <ecNumber evidence="4">3.4.21.107</ecNumber>
    </recommendedName>
    <alternativeName>
        <fullName evidence="13">Protease Do</fullName>
    </alternativeName>
</protein>
<reference evidence="17" key="1">
    <citation type="journal article" date="2015" name="PeerJ">
        <title>First genomic representation of candidate bacterial phylum KSB3 points to enhanced environmental sensing as a trigger of wastewater bulking.</title>
        <authorList>
            <person name="Sekiguchi Y."/>
            <person name="Ohashi A."/>
            <person name="Parks D.H."/>
            <person name="Yamauchi T."/>
            <person name="Tyson G.W."/>
            <person name="Hugenholtz P."/>
        </authorList>
    </citation>
    <scope>NUCLEOTIDE SEQUENCE [LARGE SCALE GENOMIC DNA]</scope>
</reference>
<feature type="binding site" evidence="15">
    <location>
        <position position="133"/>
    </location>
    <ligand>
        <name>substrate</name>
    </ligand>
</feature>
<keyword evidence="6 17" id="KW-0645">Protease</keyword>
<evidence type="ECO:0000256" key="4">
    <source>
        <dbReference type="ARBA" id="ARBA00013035"/>
    </source>
</evidence>
<dbReference type="InterPro" id="IPR036034">
    <property type="entry name" value="PDZ_sf"/>
</dbReference>
<comment type="subcellular location">
    <subcellularLocation>
        <location evidence="2">Periplasm</location>
    </subcellularLocation>
</comment>
<dbReference type="NCBIfam" id="TIGR02037">
    <property type="entry name" value="degP_htrA_DO"/>
    <property type="match status" value="1"/>
</dbReference>
<keyword evidence="18" id="KW-1185">Reference proteome</keyword>
<evidence type="ECO:0000256" key="9">
    <source>
        <dbReference type="ARBA" id="ARBA00022764"/>
    </source>
</evidence>
<dbReference type="PANTHER" id="PTHR22939:SF129">
    <property type="entry name" value="SERINE PROTEASE HTRA2, MITOCHONDRIAL"/>
    <property type="match status" value="1"/>
</dbReference>
<dbReference type="CDD" id="cd10839">
    <property type="entry name" value="cpPDZ1_DegP-like"/>
    <property type="match status" value="1"/>
</dbReference>
<dbReference type="PROSITE" id="PS50106">
    <property type="entry name" value="PDZ"/>
    <property type="match status" value="2"/>
</dbReference>
<evidence type="ECO:0000256" key="7">
    <source>
        <dbReference type="ARBA" id="ARBA00022729"/>
    </source>
</evidence>
<evidence type="ECO:0000256" key="8">
    <source>
        <dbReference type="ARBA" id="ARBA00022737"/>
    </source>
</evidence>
<evidence type="ECO:0000256" key="15">
    <source>
        <dbReference type="PIRSR" id="PIRSR611782-2"/>
    </source>
</evidence>
<dbReference type="eggNOG" id="COG0265">
    <property type="taxonomic scope" value="Bacteria"/>
</dbReference>
<dbReference type="Gene3D" id="2.40.10.120">
    <property type="match status" value="1"/>
</dbReference>
<accession>A0A081C8L9</accession>
<keyword evidence="7" id="KW-0732">Signal</keyword>
<dbReference type="AlphaFoldDB" id="A0A081C8L9"/>
<name>A0A081C8L9_VECG1</name>
<evidence type="ECO:0000259" key="16">
    <source>
        <dbReference type="PROSITE" id="PS50106"/>
    </source>
</evidence>
<proteinExistence type="inferred from homology"/>
<comment type="similarity">
    <text evidence="3">Belongs to the peptidase S1C family.</text>
</comment>
<keyword evidence="11" id="KW-0720">Serine protease</keyword>
<dbReference type="GO" id="GO:0042597">
    <property type="term" value="C:periplasmic space"/>
    <property type="evidence" value="ECO:0007669"/>
    <property type="project" value="UniProtKB-SubCell"/>
</dbReference>
<keyword evidence="9" id="KW-0574">Periplasm</keyword>
<evidence type="ECO:0000256" key="2">
    <source>
        <dbReference type="ARBA" id="ARBA00004418"/>
    </source>
</evidence>
<evidence type="ECO:0000256" key="11">
    <source>
        <dbReference type="ARBA" id="ARBA00022825"/>
    </source>
</evidence>
<evidence type="ECO:0000256" key="12">
    <source>
        <dbReference type="ARBA" id="ARBA00023016"/>
    </source>
</evidence>
<feature type="active site" description="Charge relay system" evidence="14">
    <location>
        <position position="163"/>
    </location>
</feature>
<dbReference type="GO" id="GO:0004252">
    <property type="term" value="F:serine-type endopeptidase activity"/>
    <property type="evidence" value="ECO:0007669"/>
    <property type="project" value="InterPro"/>
</dbReference>
<dbReference type="PANTHER" id="PTHR22939">
    <property type="entry name" value="SERINE PROTEASE FAMILY S1C HTRA-RELATED"/>
    <property type="match status" value="1"/>
</dbReference>
<evidence type="ECO:0000256" key="1">
    <source>
        <dbReference type="ARBA" id="ARBA00001772"/>
    </source>
</evidence>
<dbReference type="SMART" id="SM00228">
    <property type="entry name" value="PDZ"/>
    <property type="match status" value="2"/>
</dbReference>
<keyword evidence="12" id="KW-0346">Stress response</keyword>
<feature type="domain" description="PDZ" evidence="16">
    <location>
        <begin position="378"/>
        <end position="481"/>
    </location>
</feature>
<evidence type="ECO:0000256" key="13">
    <source>
        <dbReference type="ARBA" id="ARBA00032850"/>
    </source>
</evidence>
<dbReference type="InterPro" id="IPR041489">
    <property type="entry name" value="PDZ_6"/>
</dbReference>
<keyword evidence="10" id="KW-0378">Hydrolase</keyword>
<feature type="binding site" evidence="15">
    <location>
        <position position="163"/>
    </location>
    <ligand>
        <name>substrate</name>
    </ligand>
</feature>
<dbReference type="SUPFAM" id="SSF50494">
    <property type="entry name" value="Trypsin-like serine proteases"/>
    <property type="match status" value="1"/>
</dbReference>
<dbReference type="Pfam" id="PF13365">
    <property type="entry name" value="Trypsin_2"/>
    <property type="match status" value="1"/>
</dbReference>
<evidence type="ECO:0000313" key="18">
    <source>
        <dbReference type="Proteomes" id="UP000030661"/>
    </source>
</evidence>
<feature type="domain" description="PDZ" evidence="16">
    <location>
        <begin position="281"/>
        <end position="372"/>
    </location>
</feature>
<dbReference type="InterPro" id="IPR001940">
    <property type="entry name" value="Peptidase_S1C"/>
</dbReference>
<feature type="active site" description="Charge relay system" evidence="14">
    <location>
        <position position="133"/>
    </location>
</feature>
<dbReference type="Proteomes" id="UP000030661">
    <property type="component" value="Unassembled WGS sequence"/>
</dbReference>
<dbReference type="STRING" id="1499967.U27_00822"/>
<dbReference type="FunFam" id="2.40.10.10:FF:000001">
    <property type="entry name" value="Periplasmic serine protease DegS"/>
    <property type="match status" value="1"/>
</dbReference>
<evidence type="ECO:0000256" key="10">
    <source>
        <dbReference type="ARBA" id="ARBA00022801"/>
    </source>
</evidence>
<comment type="catalytic activity">
    <reaction evidence="1">
        <text>Acts on substrates that are at least partially unfolded. The cleavage site P1 residue is normally between a pair of hydrophobic residues, such as Val-|-Val.</text>
        <dbReference type="EC" id="3.4.21.107"/>
    </reaction>
</comment>
<evidence type="ECO:0000256" key="5">
    <source>
        <dbReference type="ARBA" id="ARBA00013958"/>
    </source>
</evidence>